<proteinExistence type="predicted"/>
<dbReference type="AlphaFoldDB" id="A0A4Y2WFN5"/>
<accession>A0A4Y2WFN5</accession>
<reference evidence="1 3" key="1">
    <citation type="journal article" date="2019" name="Sci. Rep.">
        <title>Orb-weaving spider Araneus ventricosus genome elucidates the spidroin gene catalogue.</title>
        <authorList>
            <person name="Kono N."/>
            <person name="Nakamura H."/>
            <person name="Ohtoshi R."/>
            <person name="Moran D.A.P."/>
            <person name="Shinohara A."/>
            <person name="Yoshida Y."/>
            <person name="Fujiwara M."/>
            <person name="Mori M."/>
            <person name="Tomita M."/>
            <person name="Arakawa K."/>
        </authorList>
    </citation>
    <scope>NUCLEOTIDE SEQUENCE [LARGE SCALE GENOMIC DNA]</scope>
</reference>
<evidence type="ECO:0000313" key="2">
    <source>
        <dbReference type="EMBL" id="GBO35457.1"/>
    </source>
</evidence>
<comment type="caution">
    <text evidence="1">The sequence shown here is derived from an EMBL/GenBank/DDBJ whole genome shotgun (WGS) entry which is preliminary data.</text>
</comment>
<organism evidence="1 3">
    <name type="scientific">Araneus ventricosus</name>
    <name type="common">Orbweaver spider</name>
    <name type="synonym">Epeira ventricosa</name>
    <dbReference type="NCBI Taxonomy" id="182803"/>
    <lineage>
        <taxon>Eukaryota</taxon>
        <taxon>Metazoa</taxon>
        <taxon>Ecdysozoa</taxon>
        <taxon>Arthropoda</taxon>
        <taxon>Chelicerata</taxon>
        <taxon>Arachnida</taxon>
        <taxon>Araneae</taxon>
        <taxon>Araneomorphae</taxon>
        <taxon>Entelegynae</taxon>
        <taxon>Araneoidea</taxon>
        <taxon>Araneidae</taxon>
        <taxon>Araneus</taxon>
    </lineage>
</organism>
<gene>
    <name evidence="2" type="ORF">AVEN_160016_1</name>
    <name evidence="1" type="ORF">AVEN_76301_1</name>
</gene>
<keyword evidence="3" id="KW-1185">Reference proteome</keyword>
<dbReference type="EMBL" id="BGPR01059440">
    <property type="protein sequence ID" value="GBO35457.1"/>
    <property type="molecule type" value="Genomic_DNA"/>
</dbReference>
<name>A0A4Y2WFN5_ARAVE</name>
<protein>
    <submittedName>
        <fullName evidence="1">Uncharacterized protein</fullName>
    </submittedName>
</protein>
<dbReference type="EMBL" id="BGPR01059439">
    <property type="protein sequence ID" value="GBO35454.1"/>
    <property type="molecule type" value="Genomic_DNA"/>
</dbReference>
<evidence type="ECO:0000313" key="1">
    <source>
        <dbReference type="EMBL" id="GBO35454.1"/>
    </source>
</evidence>
<evidence type="ECO:0000313" key="3">
    <source>
        <dbReference type="Proteomes" id="UP000499080"/>
    </source>
</evidence>
<dbReference type="Proteomes" id="UP000499080">
    <property type="component" value="Unassembled WGS sequence"/>
</dbReference>
<sequence>MGTRRVCVQIHNKFQLCLFPSSSRVLVFLFTVVRRRLSAGYRPLPWWGPKVVVGARDPTHERGVGTHTARAPFLGGAPARIPSQCLRQCHALACL</sequence>